<sequence>MQEDWNNREFINVFSVNVKKIADFLTSFELSCRHKFALMNEKLNALEKKIDFLEASVSSTVYLR</sequence>
<reference evidence="6" key="1">
    <citation type="submission" date="2014-01" db="EMBL/GenBank/DDBJ databases">
        <authorList>
            <person name="Aslett M."/>
        </authorList>
    </citation>
    <scope>NUCLEOTIDE SEQUENCE</scope>
</reference>
<evidence type="ECO:0000313" key="7">
    <source>
        <dbReference type="Proteomes" id="UP000030665"/>
    </source>
</evidence>
<keyword evidence="4" id="KW-0175">Coiled coil</keyword>
<keyword evidence="3" id="KW-0963">Cytoplasm</keyword>
<evidence type="ECO:0000256" key="2">
    <source>
        <dbReference type="ARBA" id="ARBA00005620"/>
    </source>
</evidence>
<accession>A0A077ZES3</accession>
<name>A0A077ZES3_TRITR</name>
<comment type="subcellular location">
    <subcellularLocation>
        <location evidence="1">Cytoplasm</location>
        <location evidence="1">Cytoskeleton</location>
    </subcellularLocation>
</comment>
<dbReference type="EMBL" id="HG806316">
    <property type="protein sequence ID" value="CDW58344.1"/>
    <property type="molecule type" value="Genomic_DNA"/>
</dbReference>
<dbReference type="GO" id="GO:0007015">
    <property type="term" value="P:actin filament organization"/>
    <property type="evidence" value="ECO:0007669"/>
    <property type="project" value="InterPro"/>
</dbReference>
<protein>
    <submittedName>
        <fullName evidence="6">Uncharacterized protein</fullName>
    </submittedName>
</protein>
<evidence type="ECO:0000256" key="1">
    <source>
        <dbReference type="ARBA" id="ARBA00004245"/>
    </source>
</evidence>
<dbReference type="GO" id="GO:0044877">
    <property type="term" value="F:protein-containing complex binding"/>
    <property type="evidence" value="ECO:0007669"/>
    <property type="project" value="InterPro"/>
</dbReference>
<reference evidence="6" key="2">
    <citation type="submission" date="2014-03" db="EMBL/GenBank/DDBJ databases">
        <title>The whipworm genome and dual-species transcriptomics of an intimate host-pathogen interaction.</title>
        <authorList>
            <person name="Foth B.J."/>
            <person name="Tsai I.J."/>
            <person name="Reid A.J."/>
            <person name="Bancroft A.J."/>
            <person name="Nichol S."/>
            <person name="Tracey A."/>
            <person name="Holroyd N."/>
            <person name="Cotton J.A."/>
            <person name="Stanley E.J."/>
            <person name="Zarowiecki M."/>
            <person name="Liu J.Z."/>
            <person name="Huckvale T."/>
            <person name="Cooper P.J."/>
            <person name="Grencis R.K."/>
            <person name="Berriman M."/>
        </authorList>
    </citation>
    <scope>NUCLEOTIDE SEQUENCE [LARGE SCALE GENOMIC DNA]</scope>
</reference>
<evidence type="ECO:0000256" key="5">
    <source>
        <dbReference type="ARBA" id="ARBA00023212"/>
    </source>
</evidence>
<dbReference type="GO" id="GO:0005856">
    <property type="term" value="C:cytoskeleton"/>
    <property type="evidence" value="ECO:0007669"/>
    <property type="project" value="UniProtKB-SubCell"/>
</dbReference>
<dbReference type="Proteomes" id="UP000030665">
    <property type="component" value="Unassembled WGS sequence"/>
</dbReference>
<evidence type="ECO:0000256" key="3">
    <source>
        <dbReference type="ARBA" id="ARBA00022490"/>
    </source>
</evidence>
<dbReference type="GO" id="GO:0008064">
    <property type="term" value="P:regulation of actin polymerization or depolymerization"/>
    <property type="evidence" value="ECO:0007669"/>
    <property type="project" value="TreeGrafter"/>
</dbReference>
<dbReference type="PANTHER" id="PTHR33668">
    <property type="entry name" value="PROTEIN BRICK1"/>
    <property type="match status" value="1"/>
</dbReference>
<evidence type="ECO:0000313" key="6">
    <source>
        <dbReference type="EMBL" id="CDW58344.1"/>
    </source>
</evidence>
<dbReference type="GO" id="GO:0048870">
    <property type="term" value="P:cell motility"/>
    <property type="evidence" value="ECO:0007669"/>
    <property type="project" value="TreeGrafter"/>
</dbReference>
<comment type="similarity">
    <text evidence="2">Belongs to the BRK1 family.</text>
</comment>
<dbReference type="InterPro" id="IPR033378">
    <property type="entry name" value="BRICK1"/>
</dbReference>
<dbReference type="AlphaFoldDB" id="A0A077ZES3"/>
<organism evidence="6 7">
    <name type="scientific">Trichuris trichiura</name>
    <name type="common">Whipworm</name>
    <name type="synonym">Trichocephalus trichiurus</name>
    <dbReference type="NCBI Taxonomy" id="36087"/>
    <lineage>
        <taxon>Eukaryota</taxon>
        <taxon>Metazoa</taxon>
        <taxon>Ecdysozoa</taxon>
        <taxon>Nematoda</taxon>
        <taxon>Enoplea</taxon>
        <taxon>Dorylaimia</taxon>
        <taxon>Trichinellida</taxon>
        <taxon>Trichuridae</taxon>
        <taxon>Trichuris</taxon>
    </lineage>
</organism>
<dbReference type="Gene3D" id="1.20.5.110">
    <property type="match status" value="1"/>
</dbReference>
<dbReference type="OrthoDB" id="1883432at2759"/>
<keyword evidence="7" id="KW-1185">Reference proteome</keyword>
<gene>
    <name evidence="6" type="ORF">TTRE_0000665301</name>
</gene>
<evidence type="ECO:0000256" key="4">
    <source>
        <dbReference type="ARBA" id="ARBA00023054"/>
    </source>
</evidence>
<proteinExistence type="inferred from homology"/>
<dbReference type="GO" id="GO:0031209">
    <property type="term" value="C:SCAR complex"/>
    <property type="evidence" value="ECO:0007669"/>
    <property type="project" value="InterPro"/>
</dbReference>
<keyword evidence="5" id="KW-0206">Cytoskeleton</keyword>
<dbReference type="PANTHER" id="PTHR33668:SF1">
    <property type="entry name" value="PROTEIN BRICK1"/>
    <property type="match status" value="1"/>
</dbReference>
<dbReference type="STRING" id="36087.A0A077ZES3"/>